<name>A0AA42CSM6_9SPHN</name>
<dbReference type="InterPro" id="IPR050584">
    <property type="entry name" value="Cholesterol_7-desaturase"/>
</dbReference>
<dbReference type="Pfam" id="PF00355">
    <property type="entry name" value="Rieske"/>
    <property type="match status" value="1"/>
</dbReference>
<keyword evidence="2" id="KW-0479">Metal-binding</keyword>
<dbReference type="GO" id="GO:0051213">
    <property type="term" value="F:dioxygenase activity"/>
    <property type="evidence" value="ECO:0007669"/>
    <property type="project" value="UniProtKB-KW"/>
</dbReference>
<evidence type="ECO:0000256" key="5">
    <source>
        <dbReference type="ARBA" id="ARBA00023014"/>
    </source>
</evidence>
<dbReference type="PANTHER" id="PTHR21266">
    <property type="entry name" value="IRON-SULFUR DOMAIN CONTAINING PROTEIN"/>
    <property type="match status" value="1"/>
</dbReference>
<organism evidence="7 8">
    <name type="scientific">Sphingomonas lycopersici</name>
    <dbReference type="NCBI Taxonomy" id="2951807"/>
    <lineage>
        <taxon>Bacteria</taxon>
        <taxon>Pseudomonadati</taxon>
        <taxon>Pseudomonadota</taxon>
        <taxon>Alphaproteobacteria</taxon>
        <taxon>Sphingomonadales</taxon>
        <taxon>Sphingomonadaceae</taxon>
        <taxon>Sphingomonas</taxon>
    </lineage>
</organism>
<evidence type="ECO:0000256" key="3">
    <source>
        <dbReference type="ARBA" id="ARBA00023002"/>
    </source>
</evidence>
<feature type="domain" description="Rieske" evidence="6">
    <location>
        <begin position="8"/>
        <end position="110"/>
    </location>
</feature>
<dbReference type="PANTHER" id="PTHR21266:SF60">
    <property type="entry name" value="3-KETOSTEROID-9-ALPHA-MONOOXYGENASE, OXYGENASE COMPONENT"/>
    <property type="match status" value="1"/>
</dbReference>
<evidence type="ECO:0000313" key="7">
    <source>
        <dbReference type="EMBL" id="MCW6533508.1"/>
    </source>
</evidence>
<dbReference type="Gene3D" id="2.102.10.10">
    <property type="entry name" value="Rieske [2Fe-2S] iron-sulphur domain"/>
    <property type="match status" value="1"/>
</dbReference>
<evidence type="ECO:0000313" key="8">
    <source>
        <dbReference type="Proteomes" id="UP001165565"/>
    </source>
</evidence>
<dbReference type="RefSeq" id="WP_265267533.1">
    <property type="nucleotide sequence ID" value="NZ_JANFAV010000001.1"/>
</dbReference>
<evidence type="ECO:0000256" key="2">
    <source>
        <dbReference type="ARBA" id="ARBA00022723"/>
    </source>
</evidence>
<sequence length="345" mass="38168">MLHIRNAWHVACWSMDLAETTPFAITIAGDPIVIFRSESGTLAALEDRCVHRLAPLSLGRCEGETLRCMYHGLRFAADGACVEIPGQETIPATARVRAYPVVERHSWIWVWPGDPAKADPALIPPAVGFDDPDYILGRGQLDYQANAQLIHDNLCDFTHLSFVHPASFGADAEWANTRPKVTPLPRGVRFERWVRAQSGGRSRGGPVDVWSSYEYHVPGVLLMPTASFPVGTADRLGDAPPPPDLPRTGVTFTSQAVTALTDRTSRYFFSWGPHRDHGDEALRDVLMGLADKAFAEDKTMIEAQQRVIDLDPARHAMPATFDKGVVLYQRLAERLAREERPAAAR</sequence>
<evidence type="ECO:0000256" key="1">
    <source>
        <dbReference type="ARBA" id="ARBA00022714"/>
    </source>
</evidence>
<comment type="caution">
    <text evidence="7">The sequence shown here is derived from an EMBL/GenBank/DDBJ whole genome shotgun (WGS) entry which is preliminary data.</text>
</comment>
<dbReference type="EMBL" id="JANFAV010000001">
    <property type="protein sequence ID" value="MCW6533508.1"/>
    <property type="molecule type" value="Genomic_DNA"/>
</dbReference>
<keyword evidence="1" id="KW-0001">2Fe-2S</keyword>
<reference evidence="7" key="1">
    <citation type="submission" date="2022-06" db="EMBL/GenBank/DDBJ databases">
        <title>Sphingomonas sp. nov. isolated from rhizosphere soil of tomato.</title>
        <authorList>
            <person name="Dong H."/>
            <person name="Gao R."/>
        </authorList>
    </citation>
    <scope>NUCLEOTIDE SEQUENCE</scope>
    <source>
        <strain evidence="7">MMSM24</strain>
    </source>
</reference>
<evidence type="ECO:0000256" key="4">
    <source>
        <dbReference type="ARBA" id="ARBA00023004"/>
    </source>
</evidence>
<dbReference type="InterPro" id="IPR017941">
    <property type="entry name" value="Rieske_2Fe-2S"/>
</dbReference>
<keyword evidence="3" id="KW-0560">Oxidoreductase</keyword>
<protein>
    <submittedName>
        <fullName evidence="7">Aromatic ring-hydroxylating dioxygenase subunit alpha</fullName>
    </submittedName>
</protein>
<dbReference type="AlphaFoldDB" id="A0AA42CSM6"/>
<dbReference type="CDD" id="cd08878">
    <property type="entry name" value="RHO_alpha_C_DMO-like"/>
    <property type="match status" value="1"/>
</dbReference>
<proteinExistence type="predicted"/>
<dbReference type="Proteomes" id="UP001165565">
    <property type="component" value="Unassembled WGS sequence"/>
</dbReference>
<dbReference type="Gene3D" id="3.90.380.10">
    <property type="entry name" value="Naphthalene 1,2-dioxygenase Alpha Subunit, Chain A, domain 1"/>
    <property type="match status" value="1"/>
</dbReference>
<dbReference type="GO" id="GO:0051537">
    <property type="term" value="F:2 iron, 2 sulfur cluster binding"/>
    <property type="evidence" value="ECO:0007669"/>
    <property type="project" value="UniProtKB-KW"/>
</dbReference>
<dbReference type="InterPro" id="IPR044043">
    <property type="entry name" value="VanA_C_cat"/>
</dbReference>
<keyword evidence="7" id="KW-0223">Dioxygenase</keyword>
<dbReference type="PROSITE" id="PS51296">
    <property type="entry name" value="RIESKE"/>
    <property type="match status" value="1"/>
</dbReference>
<keyword evidence="4" id="KW-0408">Iron</keyword>
<keyword evidence="8" id="KW-1185">Reference proteome</keyword>
<dbReference type="GO" id="GO:0046872">
    <property type="term" value="F:metal ion binding"/>
    <property type="evidence" value="ECO:0007669"/>
    <property type="project" value="UniProtKB-KW"/>
</dbReference>
<accession>A0AA42CSM6</accession>
<gene>
    <name evidence="7" type="ORF">NEE01_01780</name>
</gene>
<keyword evidence="5" id="KW-0411">Iron-sulfur</keyword>
<dbReference type="Pfam" id="PF19112">
    <property type="entry name" value="VanA_C"/>
    <property type="match status" value="1"/>
</dbReference>
<dbReference type="SUPFAM" id="SSF55961">
    <property type="entry name" value="Bet v1-like"/>
    <property type="match status" value="1"/>
</dbReference>
<evidence type="ECO:0000259" key="6">
    <source>
        <dbReference type="PROSITE" id="PS51296"/>
    </source>
</evidence>
<dbReference type="SUPFAM" id="SSF50022">
    <property type="entry name" value="ISP domain"/>
    <property type="match status" value="1"/>
</dbReference>
<dbReference type="InterPro" id="IPR036922">
    <property type="entry name" value="Rieske_2Fe-2S_sf"/>
</dbReference>